<proteinExistence type="predicted"/>
<dbReference type="Gene3D" id="1.10.390.10">
    <property type="entry name" value="Neutral Protease Domain 2"/>
    <property type="match status" value="1"/>
</dbReference>
<dbReference type="AlphaFoldDB" id="A0A4Q7IKP3"/>
<feature type="transmembrane region" description="Helical" evidence="1">
    <location>
        <begin position="540"/>
        <end position="557"/>
    </location>
</feature>
<keyword evidence="1" id="KW-1133">Transmembrane helix</keyword>
<evidence type="ECO:0000313" key="2">
    <source>
        <dbReference type="EMBL" id="RZQ51497.1"/>
    </source>
</evidence>
<dbReference type="EMBL" id="PPSX01000096">
    <property type="protein sequence ID" value="RZQ51497.1"/>
    <property type="molecule type" value="Genomic_DNA"/>
</dbReference>
<feature type="transmembrane region" description="Helical" evidence="1">
    <location>
        <begin position="418"/>
        <end position="442"/>
    </location>
</feature>
<feature type="transmembrane region" description="Helical" evidence="1">
    <location>
        <begin position="578"/>
        <end position="598"/>
    </location>
</feature>
<keyword evidence="1" id="KW-0812">Transmembrane</keyword>
<feature type="transmembrane region" description="Helical" evidence="1">
    <location>
        <begin position="484"/>
        <end position="500"/>
    </location>
</feature>
<feature type="transmembrane region" description="Helical" evidence="1">
    <location>
        <begin position="100"/>
        <end position="129"/>
    </location>
</feature>
<feature type="transmembrane region" description="Helical" evidence="1">
    <location>
        <begin position="243"/>
        <end position="263"/>
    </location>
</feature>
<comment type="caution">
    <text evidence="2">The sequence shown here is derived from an EMBL/GenBank/DDBJ whole genome shotgun (WGS) entry which is preliminary data.</text>
</comment>
<dbReference type="Proteomes" id="UP000291338">
    <property type="component" value="Unassembled WGS sequence"/>
</dbReference>
<feature type="transmembrane region" description="Helical" evidence="1">
    <location>
        <begin position="54"/>
        <end position="79"/>
    </location>
</feature>
<dbReference type="RefSeq" id="WP_130257099.1">
    <property type="nucleotide sequence ID" value="NZ_PPSX01000096.1"/>
</dbReference>
<accession>A0A4Q7IKP3</accession>
<feature type="transmembrane region" description="Helical" evidence="1">
    <location>
        <begin position="368"/>
        <end position="389"/>
    </location>
</feature>
<dbReference type="InterPro" id="IPR027268">
    <property type="entry name" value="Peptidase_M4/M1_CTD_sf"/>
</dbReference>
<feature type="transmembrane region" description="Helical" evidence="1">
    <location>
        <begin position="12"/>
        <end position="30"/>
    </location>
</feature>
<feature type="transmembrane region" description="Helical" evidence="1">
    <location>
        <begin position="454"/>
        <end position="477"/>
    </location>
</feature>
<organism evidence="2 3">
    <name type="scientific">Pseudoalteromonas phenolica</name>
    <dbReference type="NCBI Taxonomy" id="161398"/>
    <lineage>
        <taxon>Bacteria</taxon>
        <taxon>Pseudomonadati</taxon>
        <taxon>Pseudomonadota</taxon>
        <taxon>Gammaproteobacteria</taxon>
        <taxon>Alteromonadales</taxon>
        <taxon>Pseudoalteromonadaceae</taxon>
        <taxon>Pseudoalteromonas</taxon>
    </lineage>
</organism>
<gene>
    <name evidence="2" type="ORF">C1E23_19215</name>
</gene>
<evidence type="ECO:0000313" key="3">
    <source>
        <dbReference type="Proteomes" id="UP000291338"/>
    </source>
</evidence>
<protein>
    <submittedName>
        <fullName evidence="2">Uncharacterized protein</fullName>
    </submittedName>
</protein>
<reference evidence="2 3" key="1">
    <citation type="submission" date="2018-01" db="EMBL/GenBank/DDBJ databases">
        <title>Co-occurrence of chitin degradation, pigmentation and bioactivity in marine Pseudoalteromonas.</title>
        <authorList>
            <person name="Paulsen S."/>
            <person name="Gram L."/>
            <person name="Machado H."/>
        </authorList>
    </citation>
    <scope>NUCLEOTIDE SEQUENCE [LARGE SCALE GENOMIC DNA]</scope>
    <source>
        <strain evidence="2 3">S3898</strain>
    </source>
</reference>
<sequence length="1186" mass="134067">MNVIFNYELSYRLRSTATWACLILLIFMGYREMLGGEWDSLIQSGRVARNSPYAIYYIFMYFTFWAATVGSALVIPTLLRDLSSGSASFLYSFNLNSKSYFIGKYLACLSIVFMVMLSVVIAMLTLPYLSGLFSIYPDSDFITTPWSHLLHGIILWILPMSIVFTAIPFSLTALTGKATPAYAMMMICIGLFVLITSLYGDGAPQAFWLQVVDPLGKVTIESQIFYWTAEQRMHSFLALEGAFLYNRLLYLALALGLLTFAYSKFDLVKFQNKTNTKKIVNKKKGYKATSTYQYKAREKIHIADTDNLSYWLRLCFRLAREKSQTVILNKAFCFSMLTLMLMLIIAGFSYKLPALAGTATPLPSSELLLPVLTYPSLIFTMLAAAFFVVDMCHKDHQVNTAQLVAACPSPTWVNYTCYIIAAAIIAVVLSLIPVISALSVQILQGYFHINWANLLHVTLLVIAPLMLAYSFIAVICYGIVQHKVIAQVLAVLFCISPAILHETGTVENYLYLWAWPSVPQLSTMTSTEQFTVRDAHFTTYWLSLYVALLIFVTWLWPRGIISPWLIRVKSLRAKVTPTSLTLMLGFCCLFLWQGQFIYQQVVINGDYHSLPAQLEQRFKYEQKYKVHQLNAQPLIAHAKLDITILPSQRSAQVKGHLLLNNINADTLLINKPHASSLEDIQLDNIAANKVVTDDLNETVVASFNNRPQMNSAKLSYTLNTQYLGFHNESGHYLGNITANSSYLDKTFLPSIGFDKNRTIRDNAMRHRVKLPHVTAPAEHISHYAAHDAELTTYELNIKVPSRHYVVAPGERLEIKKQDGQNLFSYKMSTPSTWRPTVVTGYFSKLQTKVNTNTDVTPQIEVFYNSQHKEIAQFIAETTNMALKKAISIWGEYPYTTARIAPIPENSDAAKVSGNLILLPEQQIWQLDLSKRNSKDWIKYVIGEAIAKSYFESINITNNPGYPLITDGIPTWFAFTQMPINKLSQIDILSRITDQYLLLRTSESEEEKPVQELTDELYATSKAKLNVLSAQHLIGMQAFVKLISQNYQLQKKGPTLPNNNNWLLSALEAPTNNSQIRKNFLSSSTHTYDFSIHNLQIAERQQGGYQVTATLNAQKITKNTREKNQAYSGKTTTTLLFENDKKRTISVNFNNGEAQLNTIVDSKPIAVLVNTDGQFIEVTYSDNQRFL</sequence>
<name>A0A4Q7IKP3_9GAMM</name>
<evidence type="ECO:0000256" key="1">
    <source>
        <dbReference type="SAM" id="Phobius"/>
    </source>
</evidence>
<feature type="transmembrane region" description="Helical" evidence="1">
    <location>
        <begin position="149"/>
        <end position="169"/>
    </location>
</feature>
<keyword evidence="1" id="KW-0472">Membrane</keyword>
<feature type="transmembrane region" description="Helical" evidence="1">
    <location>
        <begin position="181"/>
        <end position="200"/>
    </location>
</feature>
<feature type="transmembrane region" description="Helical" evidence="1">
    <location>
        <begin position="327"/>
        <end position="348"/>
    </location>
</feature>